<reference evidence="1 2" key="1">
    <citation type="submission" date="2020-07" db="EMBL/GenBank/DDBJ databases">
        <title>Genomic Encyclopedia of Type Strains, Phase IV (KMG-IV): sequencing the most valuable type-strain genomes for metagenomic binning, comparative biology and taxonomic classification.</title>
        <authorList>
            <person name="Goeker M."/>
        </authorList>
    </citation>
    <scope>NUCLEOTIDE SEQUENCE [LARGE SCALE GENOMIC DNA]</scope>
    <source>
        <strain evidence="1 2">DSM 45533</strain>
    </source>
</reference>
<sequence length="40" mass="4406">MIAMILLVLMMVVAVIAWETCMYHSSDVEETPVVDAPPAE</sequence>
<gene>
    <name evidence="1" type="ORF">HNR30_007001</name>
</gene>
<proteinExistence type="predicted"/>
<dbReference type="Proteomes" id="UP000530928">
    <property type="component" value="Unassembled WGS sequence"/>
</dbReference>
<dbReference type="EMBL" id="JACDUR010000007">
    <property type="protein sequence ID" value="MBA2895615.1"/>
    <property type="molecule type" value="Genomic_DNA"/>
</dbReference>
<organism evidence="1 2">
    <name type="scientific">Nonomuraea soli</name>
    <dbReference type="NCBI Taxonomy" id="1032476"/>
    <lineage>
        <taxon>Bacteria</taxon>
        <taxon>Bacillati</taxon>
        <taxon>Actinomycetota</taxon>
        <taxon>Actinomycetes</taxon>
        <taxon>Streptosporangiales</taxon>
        <taxon>Streptosporangiaceae</taxon>
        <taxon>Nonomuraea</taxon>
    </lineage>
</organism>
<protein>
    <submittedName>
        <fullName evidence="1">Uncharacterized protein</fullName>
    </submittedName>
</protein>
<comment type="caution">
    <text evidence="1">The sequence shown here is derived from an EMBL/GenBank/DDBJ whole genome shotgun (WGS) entry which is preliminary data.</text>
</comment>
<name>A0A7W0HU19_9ACTN</name>
<keyword evidence="2" id="KW-1185">Reference proteome</keyword>
<evidence type="ECO:0000313" key="2">
    <source>
        <dbReference type="Proteomes" id="UP000530928"/>
    </source>
</evidence>
<dbReference type="RefSeq" id="WP_281389895.1">
    <property type="nucleotide sequence ID" value="NZ_BAABAM010000011.1"/>
</dbReference>
<dbReference type="AlphaFoldDB" id="A0A7W0HU19"/>
<accession>A0A7W0HU19</accession>
<evidence type="ECO:0000313" key="1">
    <source>
        <dbReference type="EMBL" id="MBA2895615.1"/>
    </source>
</evidence>